<reference evidence="1" key="2">
    <citation type="submission" date="2015-06" db="UniProtKB">
        <authorList>
            <consortium name="EnsemblMetazoa"/>
        </authorList>
    </citation>
    <scope>IDENTIFICATION</scope>
</reference>
<protein>
    <submittedName>
        <fullName evidence="1">Uncharacterized protein</fullName>
    </submittedName>
</protein>
<proteinExistence type="predicted"/>
<evidence type="ECO:0000313" key="1">
    <source>
        <dbReference type="EnsemblMetazoa" id="MESCA006604-PA"/>
    </source>
</evidence>
<organism evidence="1 2">
    <name type="scientific">Megaselia scalaris</name>
    <name type="common">Humpbacked fly</name>
    <name type="synonym">Phora scalaris</name>
    <dbReference type="NCBI Taxonomy" id="36166"/>
    <lineage>
        <taxon>Eukaryota</taxon>
        <taxon>Metazoa</taxon>
        <taxon>Ecdysozoa</taxon>
        <taxon>Arthropoda</taxon>
        <taxon>Hexapoda</taxon>
        <taxon>Insecta</taxon>
        <taxon>Pterygota</taxon>
        <taxon>Neoptera</taxon>
        <taxon>Endopterygota</taxon>
        <taxon>Diptera</taxon>
        <taxon>Brachycera</taxon>
        <taxon>Muscomorpha</taxon>
        <taxon>Platypezoidea</taxon>
        <taxon>Phoridae</taxon>
        <taxon>Megaseliini</taxon>
        <taxon>Megaselia</taxon>
    </lineage>
</organism>
<dbReference type="AlphaFoldDB" id="T1GSE9"/>
<dbReference type="EnsemblMetazoa" id="MESCA006604-RA">
    <property type="protein sequence ID" value="MESCA006604-PA"/>
    <property type="gene ID" value="MESCA006604"/>
</dbReference>
<accession>T1GSE9</accession>
<name>T1GSE9_MEGSC</name>
<evidence type="ECO:0000313" key="2">
    <source>
        <dbReference type="Proteomes" id="UP000015102"/>
    </source>
</evidence>
<dbReference type="EMBL" id="CAQQ02077095">
    <property type="status" value="NOT_ANNOTATED_CDS"/>
    <property type="molecule type" value="Genomic_DNA"/>
</dbReference>
<reference evidence="2" key="1">
    <citation type="submission" date="2013-02" db="EMBL/GenBank/DDBJ databases">
        <authorList>
            <person name="Hughes D."/>
        </authorList>
    </citation>
    <scope>NUCLEOTIDE SEQUENCE</scope>
    <source>
        <strain>Durham</strain>
        <strain evidence="2">NC isolate 2 -- Noor lab</strain>
    </source>
</reference>
<sequence>MRPLKGQKRLWRTRNFKLLSDVPTPVHKRFQKPSISASIRVVANEKQVNDKLRLVLADTSHEGGKISNDTEWRIEGLVLDLLVGFSETYIFFDGDGLIVTVFSTVQIRSQLSSS</sequence>
<keyword evidence="2" id="KW-1185">Reference proteome</keyword>
<dbReference type="EMBL" id="CAQQ02077094">
    <property type="status" value="NOT_ANNOTATED_CDS"/>
    <property type="molecule type" value="Genomic_DNA"/>
</dbReference>
<dbReference type="HOGENOM" id="CLU_2123887_0_0_1"/>
<dbReference type="Proteomes" id="UP000015102">
    <property type="component" value="Unassembled WGS sequence"/>
</dbReference>